<accession>A0ABQ8P6H2</accession>
<dbReference type="Proteomes" id="UP001071777">
    <property type="component" value="Unassembled WGS sequence"/>
</dbReference>
<gene>
    <name evidence="1" type="ORF">OJ252_2016</name>
</gene>
<evidence type="ECO:0000313" key="2">
    <source>
        <dbReference type="Proteomes" id="UP001071777"/>
    </source>
</evidence>
<dbReference type="EMBL" id="JAPCXB010000072">
    <property type="protein sequence ID" value="KAJ1610084.1"/>
    <property type="molecule type" value="Genomic_DNA"/>
</dbReference>
<proteinExistence type="predicted"/>
<organism evidence="1 2">
    <name type="scientific">Cryptosporidium canis</name>
    <dbReference type="NCBI Taxonomy" id="195482"/>
    <lineage>
        <taxon>Eukaryota</taxon>
        <taxon>Sar</taxon>
        <taxon>Alveolata</taxon>
        <taxon>Apicomplexa</taxon>
        <taxon>Conoidasida</taxon>
        <taxon>Coccidia</taxon>
        <taxon>Eucoccidiorida</taxon>
        <taxon>Eimeriorina</taxon>
        <taxon>Cryptosporidiidae</taxon>
        <taxon>Cryptosporidium</taxon>
    </lineage>
</organism>
<keyword evidence="2" id="KW-1185">Reference proteome</keyword>
<sequence length="451" mass="52307">MKLHTRDNVVKHMSEIFTDIPDVIIGDIFDYLVSNSLDLCKQSTDCEEDRLQNEIFKVCDDLYIKLSEISLKGGSDGSHIYSQESCLSSGDFCRQDLDLDDNIDFCKYLNLSSYFDQIKLDEFDIIENYSNRSYLSVCSRNIDATPNQRSFLKSTNLQGLQMLRRKPWNIFTIQDELIHQEMNTFSTILTRIFNSPRLFKVKESRNRKWPPEGPGSESKLIPLREPRLISCSKQDLEQIGALKAQIQDLNLSLEIQRMEYNKILTNSNITEYRAIKSQNFKDQTLSFKMKILELQKRLFNAIFNSQNTSFIDLFSAKPKSDPIVVIDLHNFNRSEAVNLVIFSIILIIKYKFQTELKKVLSKNTSSPHITEHELEISQKTFIGSSVDIYFCVGVGNHNKSSENIDPPKLASLIRRISYALNLTWRFGSTGFIVVRLQDNPSWYRFIQQFLE</sequence>
<evidence type="ECO:0000313" key="1">
    <source>
        <dbReference type="EMBL" id="KAJ1610084.1"/>
    </source>
</evidence>
<evidence type="ECO:0008006" key="3">
    <source>
        <dbReference type="Google" id="ProtNLM"/>
    </source>
</evidence>
<reference evidence="1" key="1">
    <citation type="submission" date="2022-10" db="EMBL/GenBank/DDBJ databases">
        <title>Adaptive evolution leads to modifications in subtelomeric GC content in a zoonotic Cryptosporidium species.</title>
        <authorList>
            <person name="Li J."/>
            <person name="Feng Y."/>
            <person name="Xiao L."/>
        </authorList>
    </citation>
    <scope>NUCLEOTIDE SEQUENCE</scope>
    <source>
        <strain evidence="1">25894</strain>
    </source>
</reference>
<name>A0ABQ8P6H2_9CRYT</name>
<comment type="caution">
    <text evidence="1">The sequence shown here is derived from an EMBL/GenBank/DDBJ whole genome shotgun (WGS) entry which is preliminary data.</text>
</comment>
<protein>
    <recommendedName>
        <fullName evidence="3">Smr domain-containing protein</fullName>
    </recommendedName>
</protein>